<dbReference type="eggNOG" id="COG0535">
    <property type="taxonomic scope" value="Bacteria"/>
</dbReference>
<keyword evidence="2" id="KW-0479">Metal-binding</keyword>
<dbReference type="Pfam" id="PF04055">
    <property type="entry name" value="Radical_SAM"/>
    <property type="match status" value="1"/>
</dbReference>
<dbReference type="HOGENOM" id="CLU_055629_1_0_9"/>
<reference evidence="6 7" key="1">
    <citation type="journal article" date="2010" name="PLoS ONE">
        <title>The glycobiome of the rumen bacterium Butyrivibrio proteoclasticus B316(T) highlights adaptation to a polysaccharide-rich environment.</title>
        <authorList>
            <person name="Kelly W.J."/>
            <person name="Leahy S.C."/>
            <person name="Altermann E."/>
            <person name="Yeoman C.J."/>
            <person name="Dunne J.C."/>
            <person name="Kong Z."/>
            <person name="Pacheco D.M."/>
            <person name="Li D."/>
            <person name="Noel S.J."/>
            <person name="Moon C.D."/>
            <person name="Cookson A.L."/>
            <person name="Attwood G.T."/>
        </authorList>
    </citation>
    <scope>NUCLEOTIDE SEQUENCE [LARGE SCALE GENOMIC DNA]</scope>
    <source>
        <strain evidence="7">ATCC 51982 / DSM 14932 / B316</strain>
    </source>
</reference>
<accession>E0RWV9</accession>
<dbReference type="AlphaFoldDB" id="E0RWV9"/>
<dbReference type="SFLD" id="SFLDG01103">
    <property type="entry name" value="Uncharacterised_Radical_SAM_Su"/>
    <property type="match status" value="1"/>
</dbReference>
<evidence type="ECO:0000313" key="7">
    <source>
        <dbReference type="Proteomes" id="UP000001299"/>
    </source>
</evidence>
<dbReference type="InterPro" id="IPR058240">
    <property type="entry name" value="rSAM_sf"/>
</dbReference>
<dbReference type="Gene3D" id="3.20.20.70">
    <property type="entry name" value="Aldolase class I"/>
    <property type="match status" value="1"/>
</dbReference>
<sequence length="366" mass="41543">MRFKGYSLNFRIVSLALDDITKDDLTREEVTLIYLCEDKVFLLPDNIELFPDEDVLNRLRDCSNYDVFEIWPNGTVHQRYSENSTDNFLFITGRCNSNCIMCPSPEVTRKNVNDSPIDDLIELVNHIPSNTPHLTITGGEPFMAGEKIFDLLDVCRNKFKRTQFLVLSNGRIFSSNNYLERFLETAPDNIIVAIPIHASYKELHDEITRVEGSFNQTITGIKKLLANGIGVEVRVVLSRLNIADFDNIAELIISEIPGIEYVSIIAMEMTGNAYKNRDYVWISYKESIMKATSGILKMIREGVSVRLYNFPLCTVDKKLWNLCEKSISPGKIRYDVKCDNCSYKSACGGVFAGTIGIVKDELEPII</sequence>
<dbReference type="STRING" id="515622.bpr_I1901"/>
<protein>
    <submittedName>
        <fullName evidence="6">Radical SAM domain-containing protein</fullName>
    </submittedName>
</protein>
<dbReference type="InterPro" id="IPR050377">
    <property type="entry name" value="Radical_SAM_PqqE_MftC-like"/>
</dbReference>
<dbReference type="SFLD" id="SFLDS00029">
    <property type="entry name" value="Radical_SAM"/>
    <property type="match status" value="1"/>
</dbReference>
<dbReference type="SUPFAM" id="SSF102114">
    <property type="entry name" value="Radical SAM enzymes"/>
    <property type="match status" value="1"/>
</dbReference>
<dbReference type="PROSITE" id="PS51918">
    <property type="entry name" value="RADICAL_SAM"/>
    <property type="match status" value="1"/>
</dbReference>
<dbReference type="CDD" id="cd01335">
    <property type="entry name" value="Radical_SAM"/>
    <property type="match status" value="1"/>
</dbReference>
<dbReference type="InterPro" id="IPR007197">
    <property type="entry name" value="rSAM"/>
</dbReference>
<name>E0RWV9_BUTPB</name>
<dbReference type="InterPro" id="IPR024032">
    <property type="entry name" value="rSAM_paired_HxsC"/>
</dbReference>
<dbReference type="SFLD" id="SFLDG01067">
    <property type="entry name" value="SPASM/twitch_domain_containing"/>
    <property type="match status" value="1"/>
</dbReference>
<dbReference type="GO" id="GO:0051536">
    <property type="term" value="F:iron-sulfur cluster binding"/>
    <property type="evidence" value="ECO:0007669"/>
    <property type="project" value="UniProtKB-KW"/>
</dbReference>
<dbReference type="NCBIfam" id="TIGR03977">
    <property type="entry name" value="rSAM_pair_HxsC"/>
    <property type="match status" value="1"/>
</dbReference>
<dbReference type="PANTHER" id="PTHR11228">
    <property type="entry name" value="RADICAL SAM DOMAIN PROTEIN"/>
    <property type="match status" value="1"/>
</dbReference>
<evidence type="ECO:0000256" key="1">
    <source>
        <dbReference type="ARBA" id="ARBA00022691"/>
    </source>
</evidence>
<dbReference type="PANTHER" id="PTHR11228:SF7">
    <property type="entry name" value="PQQA PEPTIDE CYCLASE"/>
    <property type="match status" value="1"/>
</dbReference>
<dbReference type="EMBL" id="CP001810">
    <property type="protein sequence ID" value="ADL34635.1"/>
    <property type="molecule type" value="Genomic_DNA"/>
</dbReference>
<keyword evidence="3" id="KW-0408">Iron</keyword>
<evidence type="ECO:0000313" key="6">
    <source>
        <dbReference type="EMBL" id="ADL34635.1"/>
    </source>
</evidence>
<proteinExistence type="predicted"/>
<organism evidence="6 7">
    <name type="scientific">Butyrivibrio proteoclasticus (strain ATCC 51982 / DSM 14932 / B316)</name>
    <name type="common">Clostridium proteoclasticum</name>
    <dbReference type="NCBI Taxonomy" id="515622"/>
    <lineage>
        <taxon>Bacteria</taxon>
        <taxon>Bacillati</taxon>
        <taxon>Bacillota</taxon>
        <taxon>Clostridia</taxon>
        <taxon>Lachnospirales</taxon>
        <taxon>Lachnospiraceae</taxon>
        <taxon>Butyrivibrio</taxon>
    </lineage>
</organism>
<dbReference type="KEGG" id="bpb:bpr_I1901"/>
<gene>
    <name evidence="6" type="ordered locus">bpr_I1901</name>
</gene>
<evidence type="ECO:0000256" key="2">
    <source>
        <dbReference type="ARBA" id="ARBA00022723"/>
    </source>
</evidence>
<dbReference type="InterPro" id="IPR013785">
    <property type="entry name" value="Aldolase_TIM"/>
</dbReference>
<evidence type="ECO:0000259" key="5">
    <source>
        <dbReference type="PROSITE" id="PS51918"/>
    </source>
</evidence>
<dbReference type="RefSeq" id="WP_013281289.1">
    <property type="nucleotide sequence ID" value="NC_014387.1"/>
</dbReference>
<keyword evidence="7" id="KW-1185">Reference proteome</keyword>
<feature type="domain" description="Radical SAM core" evidence="5">
    <location>
        <begin position="80"/>
        <end position="306"/>
    </location>
</feature>
<dbReference type="GO" id="GO:0003824">
    <property type="term" value="F:catalytic activity"/>
    <property type="evidence" value="ECO:0007669"/>
    <property type="project" value="InterPro"/>
</dbReference>
<dbReference type="GO" id="GO:0046872">
    <property type="term" value="F:metal ion binding"/>
    <property type="evidence" value="ECO:0007669"/>
    <property type="project" value="UniProtKB-KW"/>
</dbReference>
<dbReference type="Proteomes" id="UP000001299">
    <property type="component" value="Chromosome 1"/>
</dbReference>
<evidence type="ECO:0000256" key="4">
    <source>
        <dbReference type="ARBA" id="ARBA00023014"/>
    </source>
</evidence>
<evidence type="ECO:0000256" key="3">
    <source>
        <dbReference type="ARBA" id="ARBA00023004"/>
    </source>
</evidence>
<keyword evidence="1" id="KW-0949">S-adenosyl-L-methionine</keyword>
<keyword evidence="4" id="KW-0411">Iron-sulfur</keyword>